<dbReference type="AlphaFoldDB" id="A0A927MYJ0"/>
<evidence type="ECO:0000313" key="2">
    <source>
        <dbReference type="EMBL" id="MBE1609305.1"/>
    </source>
</evidence>
<protein>
    <recommendedName>
        <fullName evidence="1">Aminoglycoside phosphotransferase domain-containing protein</fullName>
    </recommendedName>
</protein>
<sequence>MINASGVRIRWRDIPPDVQEGIEKVIGGRVVEAVSQSGGFSPGTADRVRTDDASRVFVKAVNAALNEHSPGLHRREAQVTARLPVGTPATQLLGVYDDGDWVALVLADVDGRHPRAPWDAGEIAGVLATLESLAGHLTPCPIESVPLLPDEVRKDFAGWIRLHEDPWAELPEPAASHLSELVDLSAPSADLLAGDTLVHTDVRADNLLVRPDGSVVLVDWPRASRGCDWADSLLLLVNVELYGGHDVEALLAASDLLARVPAGHINAVLAGLCGYFYDITRRPPAPGLPTVRQFQRDQGDAVLRWLARRLHW</sequence>
<dbReference type="RefSeq" id="WP_192752903.1">
    <property type="nucleotide sequence ID" value="NZ_BAABJL010000142.1"/>
</dbReference>
<gene>
    <name evidence="2" type="ORF">HEB94_006153</name>
</gene>
<dbReference type="EMBL" id="JADBEM010000001">
    <property type="protein sequence ID" value="MBE1609305.1"/>
    <property type="molecule type" value="Genomic_DNA"/>
</dbReference>
<dbReference type="Proteomes" id="UP000638648">
    <property type="component" value="Unassembled WGS sequence"/>
</dbReference>
<dbReference type="SUPFAM" id="SSF56112">
    <property type="entry name" value="Protein kinase-like (PK-like)"/>
    <property type="match status" value="1"/>
</dbReference>
<evidence type="ECO:0000313" key="3">
    <source>
        <dbReference type="Proteomes" id="UP000638648"/>
    </source>
</evidence>
<reference evidence="2" key="1">
    <citation type="submission" date="2020-10" db="EMBL/GenBank/DDBJ databases">
        <title>Sequencing the genomes of 1000 actinobacteria strains.</title>
        <authorList>
            <person name="Klenk H.-P."/>
        </authorList>
    </citation>
    <scope>NUCLEOTIDE SEQUENCE</scope>
    <source>
        <strain evidence="2">DSM 45354</strain>
    </source>
</reference>
<accession>A0A927MYJ0</accession>
<organism evidence="2 3">
    <name type="scientific">Actinopolymorpha pittospori</name>
    <dbReference type="NCBI Taxonomy" id="648752"/>
    <lineage>
        <taxon>Bacteria</taxon>
        <taxon>Bacillati</taxon>
        <taxon>Actinomycetota</taxon>
        <taxon>Actinomycetes</taxon>
        <taxon>Propionibacteriales</taxon>
        <taxon>Actinopolymorphaceae</taxon>
        <taxon>Actinopolymorpha</taxon>
    </lineage>
</organism>
<dbReference type="InterPro" id="IPR002575">
    <property type="entry name" value="Aminoglycoside_PTrfase"/>
</dbReference>
<comment type="caution">
    <text evidence="2">The sequence shown here is derived from an EMBL/GenBank/DDBJ whole genome shotgun (WGS) entry which is preliminary data.</text>
</comment>
<dbReference type="Gene3D" id="3.90.1200.10">
    <property type="match status" value="1"/>
</dbReference>
<keyword evidence="3" id="KW-1185">Reference proteome</keyword>
<evidence type="ECO:0000259" key="1">
    <source>
        <dbReference type="Pfam" id="PF01636"/>
    </source>
</evidence>
<dbReference type="Pfam" id="PF01636">
    <property type="entry name" value="APH"/>
    <property type="match status" value="1"/>
</dbReference>
<name>A0A927MYJ0_9ACTN</name>
<proteinExistence type="predicted"/>
<feature type="domain" description="Aminoglycoside phosphotransferase" evidence="1">
    <location>
        <begin position="48"/>
        <end position="253"/>
    </location>
</feature>
<dbReference type="InterPro" id="IPR011009">
    <property type="entry name" value="Kinase-like_dom_sf"/>
</dbReference>